<dbReference type="InterPro" id="IPR007263">
    <property type="entry name" value="DCC1-like"/>
</dbReference>
<dbReference type="EMBL" id="FOTF01000002">
    <property type="protein sequence ID" value="SFK81254.1"/>
    <property type="molecule type" value="Genomic_DNA"/>
</dbReference>
<protein>
    <recommendedName>
        <fullName evidence="3">DUF393 domain-containing protein</fullName>
    </recommendedName>
</protein>
<organism evidence="1 2">
    <name type="scientific">Loktanella salsilacus</name>
    <dbReference type="NCBI Taxonomy" id="195913"/>
    <lineage>
        <taxon>Bacteria</taxon>
        <taxon>Pseudomonadati</taxon>
        <taxon>Pseudomonadota</taxon>
        <taxon>Alphaproteobacteria</taxon>
        <taxon>Rhodobacterales</taxon>
        <taxon>Roseobacteraceae</taxon>
        <taxon>Loktanella</taxon>
    </lineage>
</organism>
<dbReference type="GO" id="GO:0015035">
    <property type="term" value="F:protein-disulfide reductase activity"/>
    <property type="evidence" value="ECO:0007669"/>
    <property type="project" value="InterPro"/>
</dbReference>
<dbReference type="Pfam" id="PF04134">
    <property type="entry name" value="DCC1-like"/>
    <property type="match status" value="1"/>
</dbReference>
<proteinExistence type="predicted"/>
<dbReference type="RefSeq" id="WP_090185138.1">
    <property type="nucleotide sequence ID" value="NZ_FOTF01000002.1"/>
</dbReference>
<evidence type="ECO:0008006" key="3">
    <source>
        <dbReference type="Google" id="ProtNLM"/>
    </source>
</evidence>
<evidence type="ECO:0000313" key="2">
    <source>
        <dbReference type="Proteomes" id="UP000199550"/>
    </source>
</evidence>
<accession>A0A1I4CJ28</accession>
<dbReference type="AlphaFoldDB" id="A0A1I4CJ28"/>
<sequence length="130" mass="14869">MENSPQTSVLYNAKCPVCSFEINHYAQYAGAHSLPIRFDDLNTDARDKWGVDADTAARRLYVLHDGTLTSGIPAFLVLWSQMPRYQRLARVVSVPGIKQTACVVYDFILAPVIYRWHLRRLRKQTARTTN</sequence>
<dbReference type="Proteomes" id="UP000199550">
    <property type="component" value="Unassembled WGS sequence"/>
</dbReference>
<keyword evidence="2" id="KW-1185">Reference proteome</keyword>
<name>A0A1I4CJ28_9RHOB</name>
<evidence type="ECO:0000313" key="1">
    <source>
        <dbReference type="EMBL" id="SFK81254.1"/>
    </source>
</evidence>
<reference evidence="1 2" key="1">
    <citation type="submission" date="2016-10" db="EMBL/GenBank/DDBJ databases">
        <authorList>
            <person name="de Groot N.N."/>
        </authorList>
    </citation>
    <scope>NUCLEOTIDE SEQUENCE [LARGE SCALE GENOMIC DNA]</scope>
    <source>
        <strain evidence="1 2">DSM 16199</strain>
    </source>
</reference>
<dbReference type="OrthoDB" id="9801773at2"/>
<dbReference type="STRING" id="195913.SAMN04488004_102200"/>
<gene>
    <name evidence="1" type="ORF">SAMN04488004_102200</name>
</gene>